<evidence type="ECO:0000313" key="8">
    <source>
        <dbReference type="Proteomes" id="UP000619244"/>
    </source>
</evidence>
<reference evidence="7" key="2">
    <citation type="submission" date="2020-09" db="EMBL/GenBank/DDBJ databases">
        <authorList>
            <person name="Sun Q."/>
            <person name="Ohkuma M."/>
        </authorList>
    </citation>
    <scope>NUCLEOTIDE SEQUENCE</scope>
    <source>
        <strain evidence="7">JCM 4790</strain>
    </source>
</reference>
<comment type="cofactor">
    <cofactor evidence="1">
        <name>FAD</name>
        <dbReference type="ChEBI" id="CHEBI:57692"/>
    </cofactor>
</comment>
<proteinExistence type="inferred from homology"/>
<dbReference type="PANTHER" id="PTHR43098:SF2">
    <property type="entry name" value="FAD-BINDING MONOOXYGENASE AUSB-RELATED"/>
    <property type="match status" value="1"/>
</dbReference>
<reference evidence="7" key="1">
    <citation type="journal article" date="2014" name="Int. J. Syst. Evol. Microbiol.">
        <title>Complete genome sequence of Corynebacterium casei LMG S-19264T (=DSM 44701T), isolated from a smear-ripened cheese.</title>
        <authorList>
            <consortium name="US DOE Joint Genome Institute (JGI-PGF)"/>
            <person name="Walter F."/>
            <person name="Albersmeier A."/>
            <person name="Kalinowski J."/>
            <person name="Ruckert C."/>
        </authorList>
    </citation>
    <scope>NUCLEOTIDE SEQUENCE</scope>
    <source>
        <strain evidence="7">JCM 4790</strain>
    </source>
</reference>
<dbReference type="GO" id="GO:0016709">
    <property type="term" value="F:oxidoreductase activity, acting on paired donors, with incorporation or reduction of molecular oxygen, NAD(P)H as one donor, and incorporation of one atom of oxygen"/>
    <property type="evidence" value="ECO:0007669"/>
    <property type="project" value="UniProtKB-ARBA"/>
</dbReference>
<keyword evidence="6" id="KW-0560">Oxidoreductase</keyword>
<dbReference type="EMBL" id="BMVU01000028">
    <property type="protein sequence ID" value="GGX90381.1"/>
    <property type="molecule type" value="Genomic_DNA"/>
</dbReference>
<dbReference type="Proteomes" id="UP000619244">
    <property type="component" value="Unassembled WGS sequence"/>
</dbReference>
<evidence type="ECO:0000256" key="3">
    <source>
        <dbReference type="ARBA" id="ARBA00022630"/>
    </source>
</evidence>
<dbReference type="PANTHER" id="PTHR43098">
    <property type="entry name" value="L-ORNITHINE N(5)-MONOOXYGENASE-RELATED"/>
    <property type="match status" value="1"/>
</dbReference>
<sequence>MHGRGGVALTGAWRTGPRTLHGFYGNGFPDLFQLGPLQNAGAVNFVHVLDEQATRVAEVVAEARRRGAGAVEPTEEAERAWVDTIRKKAAGLYESQAECTPGYYNDEGVPRQRSESYGDGPVAFHALLREWRASGGMDEVLADAR</sequence>
<keyword evidence="8" id="KW-1185">Reference proteome</keyword>
<organism evidence="7 8">
    <name type="scientific">Streptomyces minutiscleroticus</name>
    <dbReference type="NCBI Taxonomy" id="68238"/>
    <lineage>
        <taxon>Bacteria</taxon>
        <taxon>Bacillati</taxon>
        <taxon>Actinomycetota</taxon>
        <taxon>Actinomycetes</taxon>
        <taxon>Kitasatosporales</taxon>
        <taxon>Streptomycetaceae</taxon>
        <taxon>Streptomyces</taxon>
    </lineage>
</organism>
<evidence type="ECO:0000313" key="7">
    <source>
        <dbReference type="EMBL" id="GGX90381.1"/>
    </source>
</evidence>
<evidence type="ECO:0000256" key="6">
    <source>
        <dbReference type="ARBA" id="ARBA00023002"/>
    </source>
</evidence>
<dbReference type="InterPro" id="IPR050775">
    <property type="entry name" value="FAD-binding_Monooxygenases"/>
</dbReference>
<dbReference type="AlphaFoldDB" id="A0A918U4J6"/>
<keyword evidence="3" id="KW-0285">Flavoprotein</keyword>
<gene>
    <name evidence="7" type="ORF">GCM10010358_50450</name>
</gene>
<evidence type="ECO:0000256" key="2">
    <source>
        <dbReference type="ARBA" id="ARBA00010139"/>
    </source>
</evidence>
<protein>
    <recommendedName>
        <fullName evidence="9">Monooxygenase</fullName>
    </recommendedName>
</protein>
<accession>A0A918U4J6</accession>
<keyword evidence="4" id="KW-0274">FAD</keyword>
<dbReference type="Gene3D" id="3.50.50.60">
    <property type="entry name" value="FAD/NAD(P)-binding domain"/>
    <property type="match status" value="1"/>
</dbReference>
<keyword evidence="5" id="KW-0521">NADP</keyword>
<evidence type="ECO:0008006" key="9">
    <source>
        <dbReference type="Google" id="ProtNLM"/>
    </source>
</evidence>
<comment type="caution">
    <text evidence="7">The sequence shown here is derived from an EMBL/GenBank/DDBJ whole genome shotgun (WGS) entry which is preliminary data.</text>
</comment>
<comment type="similarity">
    <text evidence="2">Belongs to the FAD-binding monooxygenase family.</text>
</comment>
<dbReference type="InterPro" id="IPR036188">
    <property type="entry name" value="FAD/NAD-bd_sf"/>
</dbReference>
<name>A0A918U4J6_9ACTN</name>
<evidence type="ECO:0000256" key="5">
    <source>
        <dbReference type="ARBA" id="ARBA00022857"/>
    </source>
</evidence>
<evidence type="ECO:0000256" key="1">
    <source>
        <dbReference type="ARBA" id="ARBA00001974"/>
    </source>
</evidence>
<evidence type="ECO:0000256" key="4">
    <source>
        <dbReference type="ARBA" id="ARBA00022827"/>
    </source>
</evidence>